<dbReference type="Proteomes" id="UP000789920">
    <property type="component" value="Unassembled WGS sequence"/>
</dbReference>
<organism evidence="1 2">
    <name type="scientific">Racocetra persica</name>
    <dbReference type="NCBI Taxonomy" id="160502"/>
    <lineage>
        <taxon>Eukaryota</taxon>
        <taxon>Fungi</taxon>
        <taxon>Fungi incertae sedis</taxon>
        <taxon>Mucoromycota</taxon>
        <taxon>Glomeromycotina</taxon>
        <taxon>Glomeromycetes</taxon>
        <taxon>Diversisporales</taxon>
        <taxon>Gigasporaceae</taxon>
        <taxon>Racocetra</taxon>
    </lineage>
</organism>
<gene>
    <name evidence="1" type="ORF">RPERSI_LOCUS12167</name>
</gene>
<name>A0ACA9Q211_9GLOM</name>
<reference evidence="1" key="1">
    <citation type="submission" date="2021-06" db="EMBL/GenBank/DDBJ databases">
        <authorList>
            <person name="Kallberg Y."/>
            <person name="Tangrot J."/>
            <person name="Rosling A."/>
        </authorList>
    </citation>
    <scope>NUCLEOTIDE SEQUENCE</scope>
    <source>
        <strain evidence="1">MA461A</strain>
    </source>
</reference>
<protein>
    <submittedName>
        <fullName evidence="1">7583_t:CDS:1</fullName>
    </submittedName>
</protein>
<keyword evidence="2" id="KW-1185">Reference proteome</keyword>
<evidence type="ECO:0000313" key="1">
    <source>
        <dbReference type="EMBL" id="CAG8731114.1"/>
    </source>
</evidence>
<proteinExistence type="predicted"/>
<sequence length="47" mass="5277">MSRMAKDFLAIQATSVPSEQIFSKAGDTVWARRARFSKKIVQALMCT</sequence>
<evidence type="ECO:0000313" key="2">
    <source>
        <dbReference type="Proteomes" id="UP000789920"/>
    </source>
</evidence>
<comment type="caution">
    <text evidence="1">The sequence shown here is derived from an EMBL/GenBank/DDBJ whole genome shotgun (WGS) entry which is preliminary data.</text>
</comment>
<dbReference type="EMBL" id="CAJVQC010025799">
    <property type="protein sequence ID" value="CAG8731114.1"/>
    <property type="molecule type" value="Genomic_DNA"/>
</dbReference>
<feature type="non-terminal residue" evidence="1">
    <location>
        <position position="47"/>
    </location>
</feature>
<accession>A0ACA9Q211</accession>